<keyword evidence="4" id="KW-1185">Reference proteome</keyword>
<gene>
    <name evidence="3" type="ORF">Nepgr_017571</name>
</gene>
<dbReference type="SUPFAM" id="SSF47699">
    <property type="entry name" value="Bifunctional inhibitor/lipid-transfer protein/seed storage 2S albumin"/>
    <property type="match status" value="1"/>
</dbReference>
<dbReference type="InterPro" id="IPR016140">
    <property type="entry name" value="Bifunc_inhib/LTP/seed_store"/>
</dbReference>
<feature type="chain" id="PRO_5041906585" description="Bifunctional inhibitor/plant lipid transfer protein/seed storage helical domain-containing protein" evidence="1">
    <location>
        <begin position="26"/>
        <end position="123"/>
    </location>
</feature>
<feature type="domain" description="Bifunctional inhibitor/plant lipid transfer protein/seed storage helical" evidence="2">
    <location>
        <begin position="26"/>
        <end position="104"/>
    </location>
</feature>
<sequence length="123" mass="12996">MASFGYGVMVLALCLAAGMYDGVLLAHGDCAGEITALRERCAKFVQKAGPSVPPSSGCCDAIKAADMPCVCSHVTKEVEQKISMAKVAYCAATCGKPLPHGFKCGRIREKKNHNSRRNCNSSV</sequence>
<organism evidence="3 4">
    <name type="scientific">Nepenthes gracilis</name>
    <name type="common">Slender pitcher plant</name>
    <dbReference type="NCBI Taxonomy" id="150966"/>
    <lineage>
        <taxon>Eukaryota</taxon>
        <taxon>Viridiplantae</taxon>
        <taxon>Streptophyta</taxon>
        <taxon>Embryophyta</taxon>
        <taxon>Tracheophyta</taxon>
        <taxon>Spermatophyta</taxon>
        <taxon>Magnoliopsida</taxon>
        <taxon>eudicotyledons</taxon>
        <taxon>Gunneridae</taxon>
        <taxon>Pentapetalae</taxon>
        <taxon>Caryophyllales</taxon>
        <taxon>Nepenthaceae</taxon>
        <taxon>Nepenthes</taxon>
    </lineage>
</organism>
<evidence type="ECO:0000313" key="3">
    <source>
        <dbReference type="EMBL" id="GMH15730.1"/>
    </source>
</evidence>
<dbReference type="PANTHER" id="PTHR33286:SF1">
    <property type="entry name" value="OS01G0800600 PROTEIN"/>
    <property type="match status" value="1"/>
</dbReference>
<dbReference type="Gene3D" id="1.10.110.10">
    <property type="entry name" value="Plant lipid-transfer and hydrophobic proteins"/>
    <property type="match status" value="1"/>
</dbReference>
<reference evidence="3" key="1">
    <citation type="submission" date="2023-05" db="EMBL/GenBank/DDBJ databases">
        <title>Nepenthes gracilis genome sequencing.</title>
        <authorList>
            <person name="Fukushima K."/>
        </authorList>
    </citation>
    <scope>NUCLEOTIDE SEQUENCE</scope>
    <source>
        <strain evidence="3">SING2019-196</strain>
    </source>
</reference>
<dbReference type="EMBL" id="BSYO01000015">
    <property type="protein sequence ID" value="GMH15730.1"/>
    <property type="molecule type" value="Genomic_DNA"/>
</dbReference>
<accession>A0AAD3SRN4</accession>
<evidence type="ECO:0000313" key="4">
    <source>
        <dbReference type="Proteomes" id="UP001279734"/>
    </source>
</evidence>
<dbReference type="InterPro" id="IPR036312">
    <property type="entry name" value="Bifun_inhib/LTP/seed_sf"/>
</dbReference>
<comment type="caution">
    <text evidence="3">The sequence shown here is derived from an EMBL/GenBank/DDBJ whole genome shotgun (WGS) entry which is preliminary data.</text>
</comment>
<dbReference type="Proteomes" id="UP001279734">
    <property type="component" value="Unassembled WGS sequence"/>
</dbReference>
<name>A0AAD3SRN4_NEPGR</name>
<dbReference type="PANTHER" id="PTHR33286">
    <property type="entry name" value="BIFUNCTIONAL INHIBITOR/LIPID-TRANSFER PROTEIN/SEED STORAGE 2S ALBUMIN SUPERFAMILY PROTEIN"/>
    <property type="match status" value="1"/>
</dbReference>
<protein>
    <recommendedName>
        <fullName evidence="2">Bifunctional inhibitor/plant lipid transfer protein/seed storage helical domain-containing protein</fullName>
    </recommendedName>
</protein>
<dbReference type="InterPro" id="IPR044741">
    <property type="entry name" value="NsLTP-like"/>
</dbReference>
<dbReference type="CDD" id="cd04660">
    <property type="entry name" value="nsLTP_like"/>
    <property type="match status" value="1"/>
</dbReference>
<dbReference type="Pfam" id="PF14368">
    <property type="entry name" value="LTP_2"/>
    <property type="match status" value="1"/>
</dbReference>
<evidence type="ECO:0000259" key="2">
    <source>
        <dbReference type="Pfam" id="PF14368"/>
    </source>
</evidence>
<evidence type="ECO:0000256" key="1">
    <source>
        <dbReference type="SAM" id="SignalP"/>
    </source>
</evidence>
<dbReference type="AlphaFoldDB" id="A0AAD3SRN4"/>
<keyword evidence="1" id="KW-0732">Signal</keyword>
<proteinExistence type="predicted"/>
<feature type="signal peptide" evidence="1">
    <location>
        <begin position="1"/>
        <end position="25"/>
    </location>
</feature>